<organism evidence="2 3">
    <name type="scientific">Flavihumibacter fluminis</name>
    <dbReference type="NCBI Taxonomy" id="2909236"/>
    <lineage>
        <taxon>Bacteria</taxon>
        <taxon>Pseudomonadati</taxon>
        <taxon>Bacteroidota</taxon>
        <taxon>Chitinophagia</taxon>
        <taxon>Chitinophagales</taxon>
        <taxon>Chitinophagaceae</taxon>
        <taxon>Flavihumibacter</taxon>
    </lineage>
</organism>
<dbReference type="PROSITE" id="PS50042">
    <property type="entry name" value="CNMP_BINDING_3"/>
    <property type="match status" value="1"/>
</dbReference>
<name>A0ABS9BCX4_9BACT</name>
<comment type="caution">
    <text evidence="2">The sequence shown here is derived from an EMBL/GenBank/DDBJ whole genome shotgun (WGS) entry which is preliminary data.</text>
</comment>
<dbReference type="InterPro" id="IPR014710">
    <property type="entry name" value="RmlC-like_jellyroll"/>
</dbReference>
<dbReference type="InterPro" id="IPR000595">
    <property type="entry name" value="cNMP-bd_dom"/>
</dbReference>
<gene>
    <name evidence="2" type="ORF">L0U88_01960</name>
</gene>
<sequence length="203" mass="24046">MKSSALQPYQPAIQELFAYMNAYCGITKEEFKIMTSYFIVRKLDKKSLLIQPGEVDHYFNFIVSGVVRKFMRAGKKEFTLQLSTEGHFIHAELSFHTGKPADCYIEAIEASTFLSIHREDLEKLYTEIPVLNKLARLMVSEMYIRKELRDLSHFRLTARERFLQYIHKHPDMMQRVSQKYIASYLNIKPETFSRLKHLVRQRK</sequence>
<accession>A0ABS9BCX4</accession>
<protein>
    <submittedName>
        <fullName evidence="2">Crp/Fnr family transcriptional regulator</fullName>
    </submittedName>
</protein>
<dbReference type="InterPro" id="IPR018490">
    <property type="entry name" value="cNMP-bd_dom_sf"/>
</dbReference>
<dbReference type="RefSeq" id="WP_234863922.1">
    <property type="nucleotide sequence ID" value="NZ_JAKEVY010000001.1"/>
</dbReference>
<reference evidence="2 3" key="1">
    <citation type="submission" date="2022-01" db="EMBL/GenBank/DDBJ databases">
        <title>Flavihumibacter sp. nov., isolated from sediment of a river.</title>
        <authorList>
            <person name="Liu H."/>
        </authorList>
    </citation>
    <scope>NUCLEOTIDE SEQUENCE [LARGE SCALE GENOMIC DNA]</scope>
    <source>
        <strain evidence="2 3">RY-1</strain>
    </source>
</reference>
<evidence type="ECO:0000259" key="1">
    <source>
        <dbReference type="PROSITE" id="PS50042"/>
    </source>
</evidence>
<feature type="domain" description="Cyclic nucleotide-binding" evidence="1">
    <location>
        <begin position="22"/>
        <end position="124"/>
    </location>
</feature>
<dbReference type="Proteomes" id="UP001200145">
    <property type="component" value="Unassembled WGS sequence"/>
</dbReference>
<dbReference type="CDD" id="cd00038">
    <property type="entry name" value="CAP_ED"/>
    <property type="match status" value="1"/>
</dbReference>
<dbReference type="Pfam" id="PF00027">
    <property type="entry name" value="cNMP_binding"/>
    <property type="match status" value="1"/>
</dbReference>
<keyword evidence="3" id="KW-1185">Reference proteome</keyword>
<dbReference type="Gene3D" id="2.60.120.10">
    <property type="entry name" value="Jelly Rolls"/>
    <property type="match status" value="1"/>
</dbReference>
<dbReference type="SUPFAM" id="SSF51206">
    <property type="entry name" value="cAMP-binding domain-like"/>
    <property type="match status" value="1"/>
</dbReference>
<dbReference type="EMBL" id="JAKEVY010000001">
    <property type="protein sequence ID" value="MCF1713390.1"/>
    <property type="molecule type" value="Genomic_DNA"/>
</dbReference>
<evidence type="ECO:0000313" key="3">
    <source>
        <dbReference type="Proteomes" id="UP001200145"/>
    </source>
</evidence>
<evidence type="ECO:0000313" key="2">
    <source>
        <dbReference type="EMBL" id="MCF1713390.1"/>
    </source>
</evidence>
<proteinExistence type="predicted"/>